<organism evidence="2 3">
    <name type="scientific">Oryza sativa subsp. japonica</name>
    <name type="common">Rice</name>
    <dbReference type="NCBI Taxonomy" id="39947"/>
    <lineage>
        <taxon>Eukaryota</taxon>
        <taxon>Viridiplantae</taxon>
        <taxon>Streptophyta</taxon>
        <taxon>Embryophyta</taxon>
        <taxon>Tracheophyta</taxon>
        <taxon>Spermatophyta</taxon>
        <taxon>Magnoliopsida</taxon>
        <taxon>Liliopsida</taxon>
        <taxon>Poales</taxon>
        <taxon>Poaceae</taxon>
        <taxon>BOP clade</taxon>
        <taxon>Oryzoideae</taxon>
        <taxon>Oryzeae</taxon>
        <taxon>Oryzinae</taxon>
        <taxon>Oryza</taxon>
        <taxon>Oryza sativa</taxon>
    </lineage>
</organism>
<dbReference type="InParanoid" id="A0A0P0WAM5"/>
<feature type="non-terminal residue" evidence="2">
    <location>
        <position position="77"/>
    </location>
</feature>
<dbReference type="PaxDb" id="39947-A0A0P0WAM5"/>
<dbReference type="EMBL" id="AP014960">
    <property type="protein sequence ID" value="BAS89359.1"/>
    <property type="molecule type" value="Genomic_DNA"/>
</dbReference>
<feature type="signal peptide" evidence="1">
    <location>
        <begin position="1"/>
        <end position="25"/>
    </location>
</feature>
<gene>
    <name evidence="2" type="ordered locus">Os04g0442700</name>
    <name evidence="2" type="ORF">OSNPB_040442700</name>
</gene>
<name>A0A0P0WAM5_ORYSJ</name>
<dbReference type="Gramene" id="Os04t0442700-01">
    <property type="protein sequence ID" value="Os04t0442700-01"/>
    <property type="gene ID" value="Os04g0442700"/>
</dbReference>
<protein>
    <submittedName>
        <fullName evidence="2">Os04g0442700 protein</fullName>
    </submittedName>
</protein>
<keyword evidence="3" id="KW-1185">Reference proteome</keyword>
<reference evidence="2 3" key="2">
    <citation type="journal article" date="2013" name="Plant Cell Physiol.">
        <title>Rice Annotation Project Database (RAP-DB): an integrative and interactive database for rice genomics.</title>
        <authorList>
            <person name="Sakai H."/>
            <person name="Lee S.S."/>
            <person name="Tanaka T."/>
            <person name="Numa H."/>
            <person name="Kim J."/>
            <person name="Kawahara Y."/>
            <person name="Wakimoto H."/>
            <person name="Yang C.C."/>
            <person name="Iwamoto M."/>
            <person name="Abe T."/>
            <person name="Yamada Y."/>
            <person name="Muto A."/>
            <person name="Inokuchi H."/>
            <person name="Ikemura T."/>
            <person name="Matsumoto T."/>
            <person name="Sasaki T."/>
            <person name="Itoh T."/>
        </authorList>
    </citation>
    <scope>NUCLEOTIDE SEQUENCE [LARGE SCALE GENOMIC DNA]</scope>
    <source>
        <strain evidence="3">cv. Nipponbare</strain>
    </source>
</reference>
<reference evidence="2 3" key="3">
    <citation type="journal article" date="2013" name="Rice">
        <title>Improvement of the Oryza sativa Nipponbare reference genome using next generation sequence and optical map data.</title>
        <authorList>
            <person name="Kawahara Y."/>
            <person name="de la Bastide M."/>
            <person name="Hamilton J.P."/>
            <person name="Kanamori H."/>
            <person name="McCombie W.R."/>
            <person name="Ouyang S."/>
            <person name="Schwartz D.C."/>
            <person name="Tanaka T."/>
            <person name="Wu J."/>
            <person name="Zhou S."/>
            <person name="Childs K.L."/>
            <person name="Davidson R.M."/>
            <person name="Lin H."/>
            <person name="Quesada-Ocampo L."/>
            <person name="Vaillancourt B."/>
            <person name="Sakai H."/>
            <person name="Lee S.S."/>
            <person name="Kim J."/>
            <person name="Numa H."/>
            <person name="Itoh T."/>
            <person name="Buell C.R."/>
            <person name="Matsumoto T."/>
        </authorList>
    </citation>
    <scope>NUCLEOTIDE SEQUENCE [LARGE SCALE GENOMIC DNA]</scope>
    <source>
        <strain evidence="3">cv. Nipponbare</strain>
    </source>
</reference>
<keyword evidence="1" id="KW-0732">Signal</keyword>
<dbReference type="AlphaFoldDB" id="A0A0P0WAM5"/>
<reference evidence="3" key="1">
    <citation type="journal article" date="2005" name="Nature">
        <title>The map-based sequence of the rice genome.</title>
        <authorList>
            <consortium name="International rice genome sequencing project (IRGSP)"/>
            <person name="Matsumoto T."/>
            <person name="Wu J."/>
            <person name="Kanamori H."/>
            <person name="Katayose Y."/>
            <person name="Fujisawa M."/>
            <person name="Namiki N."/>
            <person name="Mizuno H."/>
            <person name="Yamamoto K."/>
            <person name="Antonio B.A."/>
            <person name="Baba T."/>
            <person name="Sakata K."/>
            <person name="Nagamura Y."/>
            <person name="Aoki H."/>
            <person name="Arikawa K."/>
            <person name="Arita K."/>
            <person name="Bito T."/>
            <person name="Chiden Y."/>
            <person name="Fujitsuka N."/>
            <person name="Fukunaka R."/>
            <person name="Hamada M."/>
            <person name="Harada C."/>
            <person name="Hayashi A."/>
            <person name="Hijishita S."/>
            <person name="Honda M."/>
            <person name="Hosokawa S."/>
            <person name="Ichikawa Y."/>
            <person name="Idonuma A."/>
            <person name="Iijima M."/>
            <person name="Ikeda M."/>
            <person name="Ikeno M."/>
            <person name="Ito K."/>
            <person name="Ito S."/>
            <person name="Ito T."/>
            <person name="Ito Y."/>
            <person name="Ito Y."/>
            <person name="Iwabuchi A."/>
            <person name="Kamiya K."/>
            <person name="Karasawa W."/>
            <person name="Kurita K."/>
            <person name="Katagiri S."/>
            <person name="Kikuta A."/>
            <person name="Kobayashi H."/>
            <person name="Kobayashi N."/>
            <person name="Machita K."/>
            <person name="Maehara T."/>
            <person name="Masukawa M."/>
            <person name="Mizubayashi T."/>
            <person name="Mukai Y."/>
            <person name="Nagasaki H."/>
            <person name="Nagata Y."/>
            <person name="Naito S."/>
            <person name="Nakashima M."/>
            <person name="Nakama Y."/>
            <person name="Nakamichi Y."/>
            <person name="Nakamura M."/>
            <person name="Meguro A."/>
            <person name="Negishi M."/>
            <person name="Ohta I."/>
            <person name="Ohta T."/>
            <person name="Okamoto M."/>
            <person name="Ono N."/>
            <person name="Saji S."/>
            <person name="Sakaguchi M."/>
            <person name="Sakai K."/>
            <person name="Shibata M."/>
            <person name="Shimokawa T."/>
            <person name="Song J."/>
            <person name="Takazaki Y."/>
            <person name="Terasawa K."/>
            <person name="Tsugane M."/>
            <person name="Tsuji K."/>
            <person name="Ueda S."/>
            <person name="Waki K."/>
            <person name="Yamagata H."/>
            <person name="Yamamoto M."/>
            <person name="Yamamoto S."/>
            <person name="Yamane H."/>
            <person name="Yoshiki S."/>
            <person name="Yoshihara R."/>
            <person name="Yukawa K."/>
            <person name="Zhong H."/>
            <person name="Yano M."/>
            <person name="Yuan Q."/>
            <person name="Ouyang S."/>
            <person name="Liu J."/>
            <person name="Jones K.M."/>
            <person name="Gansberger K."/>
            <person name="Moffat K."/>
            <person name="Hill J."/>
            <person name="Bera J."/>
            <person name="Fadrosh D."/>
            <person name="Jin S."/>
            <person name="Johri S."/>
            <person name="Kim M."/>
            <person name="Overton L."/>
            <person name="Reardon M."/>
            <person name="Tsitrin T."/>
            <person name="Vuong H."/>
            <person name="Weaver B."/>
            <person name="Ciecko A."/>
            <person name="Tallon L."/>
            <person name="Jackson J."/>
            <person name="Pai G."/>
            <person name="Aken S.V."/>
            <person name="Utterback T."/>
            <person name="Reidmuller S."/>
            <person name="Feldblyum T."/>
            <person name="Hsiao J."/>
            <person name="Zismann V."/>
            <person name="Iobst S."/>
            <person name="de Vazeille A.R."/>
            <person name="Buell C.R."/>
            <person name="Ying K."/>
            <person name="Li Y."/>
            <person name="Lu T."/>
            <person name="Huang Y."/>
            <person name="Zhao Q."/>
            <person name="Feng Q."/>
            <person name="Zhang L."/>
            <person name="Zhu J."/>
            <person name="Weng Q."/>
            <person name="Mu J."/>
            <person name="Lu Y."/>
            <person name="Fan D."/>
            <person name="Liu Y."/>
            <person name="Guan J."/>
            <person name="Zhang Y."/>
            <person name="Yu S."/>
            <person name="Liu X."/>
            <person name="Zhang Y."/>
            <person name="Hong G."/>
            <person name="Han B."/>
            <person name="Choisne N."/>
            <person name="Demange N."/>
            <person name="Orjeda G."/>
            <person name="Samain S."/>
            <person name="Cattolico L."/>
            <person name="Pelletier E."/>
            <person name="Couloux A."/>
            <person name="Segurens B."/>
            <person name="Wincker P."/>
            <person name="D'Hont A."/>
            <person name="Scarpelli C."/>
            <person name="Weissenbach J."/>
            <person name="Salanoubat M."/>
            <person name="Quetier F."/>
            <person name="Yu Y."/>
            <person name="Kim H.R."/>
            <person name="Rambo T."/>
            <person name="Currie J."/>
            <person name="Collura K."/>
            <person name="Luo M."/>
            <person name="Yang T."/>
            <person name="Ammiraju J.S.S."/>
            <person name="Engler F."/>
            <person name="Soderlund C."/>
            <person name="Wing R.A."/>
            <person name="Palmer L.E."/>
            <person name="de la Bastide M."/>
            <person name="Spiegel L."/>
            <person name="Nascimento L."/>
            <person name="Zutavern T."/>
            <person name="O'Shaughnessy A."/>
            <person name="Dike S."/>
            <person name="Dedhia N."/>
            <person name="Preston R."/>
            <person name="Balija V."/>
            <person name="McCombie W.R."/>
            <person name="Chow T."/>
            <person name="Chen H."/>
            <person name="Chung M."/>
            <person name="Chen C."/>
            <person name="Shaw J."/>
            <person name="Wu H."/>
            <person name="Hsiao K."/>
            <person name="Chao Y."/>
            <person name="Chu M."/>
            <person name="Cheng C."/>
            <person name="Hour A."/>
            <person name="Lee P."/>
            <person name="Lin S."/>
            <person name="Lin Y."/>
            <person name="Liou J."/>
            <person name="Liu S."/>
            <person name="Hsing Y."/>
            <person name="Raghuvanshi S."/>
            <person name="Mohanty A."/>
            <person name="Bharti A.K."/>
            <person name="Gaur A."/>
            <person name="Gupta V."/>
            <person name="Kumar D."/>
            <person name="Ravi V."/>
            <person name="Vij S."/>
            <person name="Kapur A."/>
            <person name="Khurana P."/>
            <person name="Khurana P."/>
            <person name="Khurana J.P."/>
            <person name="Tyagi A.K."/>
            <person name="Gaikwad K."/>
            <person name="Singh A."/>
            <person name="Dalal V."/>
            <person name="Srivastava S."/>
            <person name="Dixit A."/>
            <person name="Pal A.K."/>
            <person name="Ghazi I.A."/>
            <person name="Yadav M."/>
            <person name="Pandit A."/>
            <person name="Bhargava A."/>
            <person name="Sureshbabu K."/>
            <person name="Batra K."/>
            <person name="Sharma T.R."/>
            <person name="Mohapatra T."/>
            <person name="Singh N.K."/>
            <person name="Messing J."/>
            <person name="Nelson A.B."/>
            <person name="Fuks G."/>
            <person name="Kavchok S."/>
            <person name="Keizer G."/>
            <person name="Linton E."/>
            <person name="Llaca V."/>
            <person name="Song R."/>
            <person name="Tanyolac B."/>
            <person name="Young S."/>
            <person name="Ho-Il K."/>
            <person name="Hahn J.H."/>
            <person name="Sangsakoo G."/>
            <person name="Vanavichit A."/>
            <person name="de Mattos Luiz.A.T."/>
            <person name="Zimmer P.D."/>
            <person name="Malone G."/>
            <person name="Dellagostin O."/>
            <person name="de Oliveira A.C."/>
            <person name="Bevan M."/>
            <person name="Bancroft I."/>
            <person name="Minx P."/>
            <person name="Cordum H."/>
            <person name="Wilson R."/>
            <person name="Cheng Z."/>
            <person name="Jin W."/>
            <person name="Jiang J."/>
            <person name="Leong S.A."/>
            <person name="Iwama H."/>
            <person name="Gojobori T."/>
            <person name="Itoh T."/>
            <person name="Niimura Y."/>
            <person name="Fujii Y."/>
            <person name="Habara T."/>
            <person name="Sakai H."/>
            <person name="Sato Y."/>
            <person name="Wilson G."/>
            <person name="Kumar K."/>
            <person name="McCouch S."/>
            <person name="Juretic N."/>
            <person name="Hoen D."/>
            <person name="Wright S."/>
            <person name="Bruskiewich R."/>
            <person name="Bureau T."/>
            <person name="Miyao A."/>
            <person name="Hirochika H."/>
            <person name="Nishikawa T."/>
            <person name="Kadowaki K."/>
            <person name="Sugiura M."/>
            <person name="Burr B."/>
            <person name="Sasaki T."/>
        </authorList>
    </citation>
    <scope>NUCLEOTIDE SEQUENCE [LARGE SCALE GENOMIC DNA]</scope>
    <source>
        <strain evidence="3">cv. Nipponbare</strain>
    </source>
</reference>
<feature type="chain" id="PRO_5006056625" evidence="1">
    <location>
        <begin position="26"/>
        <end position="77"/>
    </location>
</feature>
<sequence>MAITRGGGWGLIVCLFYASFATCSSEFGLGSLPTSLELTRKMPSWIQRVCILLANCTVDHLPLSLSLQFNSTQIIVV</sequence>
<evidence type="ECO:0000313" key="2">
    <source>
        <dbReference type="EMBL" id="BAS89359.1"/>
    </source>
</evidence>
<accession>A0A0P0WAM5</accession>
<dbReference type="Proteomes" id="UP000059680">
    <property type="component" value="Chromosome 4"/>
</dbReference>
<evidence type="ECO:0000313" key="3">
    <source>
        <dbReference type="Proteomes" id="UP000059680"/>
    </source>
</evidence>
<evidence type="ECO:0000256" key="1">
    <source>
        <dbReference type="SAM" id="SignalP"/>
    </source>
</evidence>
<proteinExistence type="predicted"/>